<protein>
    <submittedName>
        <fullName evidence="2">Uncharacterized protein</fullName>
    </submittedName>
</protein>
<proteinExistence type="predicted"/>
<gene>
    <name evidence="2" type="ORF">SETIT_8G199400v2</name>
</gene>
<evidence type="ECO:0000313" key="2">
    <source>
        <dbReference type="EMBL" id="RCV39131.1"/>
    </source>
</evidence>
<organism evidence="2">
    <name type="scientific">Setaria italica</name>
    <name type="common">Foxtail millet</name>
    <name type="synonym">Panicum italicum</name>
    <dbReference type="NCBI Taxonomy" id="4555"/>
    <lineage>
        <taxon>Eukaryota</taxon>
        <taxon>Viridiplantae</taxon>
        <taxon>Streptophyta</taxon>
        <taxon>Embryophyta</taxon>
        <taxon>Tracheophyta</taxon>
        <taxon>Spermatophyta</taxon>
        <taxon>Magnoliopsida</taxon>
        <taxon>Liliopsida</taxon>
        <taxon>Poales</taxon>
        <taxon>Poaceae</taxon>
        <taxon>PACMAD clade</taxon>
        <taxon>Panicoideae</taxon>
        <taxon>Panicodae</taxon>
        <taxon>Paniceae</taxon>
        <taxon>Cenchrinae</taxon>
        <taxon>Setaria</taxon>
    </lineage>
</organism>
<accession>A0A368S9T6</accession>
<feature type="region of interest" description="Disordered" evidence="1">
    <location>
        <begin position="67"/>
        <end position="105"/>
    </location>
</feature>
<reference evidence="2" key="2">
    <citation type="submission" date="2015-07" db="EMBL/GenBank/DDBJ databases">
        <authorList>
            <person name="Noorani M."/>
        </authorList>
    </citation>
    <scope>NUCLEOTIDE SEQUENCE</scope>
    <source>
        <strain evidence="2">Yugu1</strain>
    </source>
</reference>
<reference evidence="2" key="1">
    <citation type="journal article" date="2012" name="Nat. Biotechnol.">
        <title>Reference genome sequence of the model plant Setaria.</title>
        <authorList>
            <person name="Bennetzen J.L."/>
            <person name="Schmutz J."/>
            <person name="Wang H."/>
            <person name="Percifield R."/>
            <person name="Hawkins J."/>
            <person name="Pontaroli A.C."/>
            <person name="Estep M."/>
            <person name="Feng L."/>
            <person name="Vaughn J.N."/>
            <person name="Grimwood J."/>
            <person name="Jenkins J."/>
            <person name="Barry K."/>
            <person name="Lindquist E."/>
            <person name="Hellsten U."/>
            <person name="Deshpande S."/>
            <person name="Wang X."/>
            <person name="Wu X."/>
            <person name="Mitros T."/>
            <person name="Triplett J."/>
            <person name="Yang X."/>
            <person name="Ye C.Y."/>
            <person name="Mauro-Herrera M."/>
            <person name="Wang L."/>
            <person name="Li P."/>
            <person name="Sharma M."/>
            <person name="Sharma R."/>
            <person name="Ronald P.C."/>
            <person name="Panaud O."/>
            <person name="Kellogg E.A."/>
            <person name="Brutnell T.P."/>
            <person name="Doust A.N."/>
            <person name="Tuskan G.A."/>
            <person name="Rokhsar D."/>
            <person name="Devos K.M."/>
        </authorList>
    </citation>
    <scope>NUCLEOTIDE SEQUENCE [LARGE SCALE GENOMIC DNA]</scope>
    <source>
        <strain evidence="2">Yugu1</strain>
    </source>
</reference>
<name>A0A368S9T6_SETIT</name>
<feature type="region of interest" description="Disordered" evidence="1">
    <location>
        <begin position="1"/>
        <end position="33"/>
    </location>
</feature>
<feature type="compositionally biased region" description="Basic residues" evidence="1">
    <location>
        <begin position="21"/>
        <end position="31"/>
    </location>
</feature>
<dbReference type="AlphaFoldDB" id="A0A368S9T6"/>
<dbReference type="EMBL" id="CM003535">
    <property type="protein sequence ID" value="RCV39131.1"/>
    <property type="molecule type" value="Genomic_DNA"/>
</dbReference>
<sequence>MLSMLPGRRTPKDNSRSSWPCKRHPQPRHRTGSVCSAHHSWLQSEEDRWPWPQDFRRMVDAILVMRDPPRSKGMDGALRTTRGRSKRTGYANARRGRREGEARGRAVALHGVDDARVQRGAARLDGAVRQRKGKQ</sequence>
<evidence type="ECO:0000256" key="1">
    <source>
        <dbReference type="SAM" id="MobiDB-lite"/>
    </source>
</evidence>